<proteinExistence type="inferred from homology"/>
<evidence type="ECO:0000256" key="2">
    <source>
        <dbReference type="ARBA" id="ARBA00023015"/>
    </source>
</evidence>
<dbReference type="SMART" id="SM00028">
    <property type="entry name" value="TPR"/>
    <property type="match status" value="6"/>
</dbReference>
<evidence type="ECO:0000256" key="4">
    <source>
        <dbReference type="ARBA" id="ARBA00023163"/>
    </source>
</evidence>
<dbReference type="PROSITE" id="PS51755">
    <property type="entry name" value="OMPR_PHOB"/>
    <property type="match status" value="1"/>
</dbReference>
<keyword evidence="4" id="KW-0804">Transcription</keyword>
<dbReference type="SMART" id="SM00862">
    <property type="entry name" value="Trans_reg_C"/>
    <property type="match status" value="1"/>
</dbReference>
<dbReference type="PRINTS" id="PR00364">
    <property type="entry name" value="DISEASERSIST"/>
</dbReference>
<evidence type="ECO:0000313" key="9">
    <source>
        <dbReference type="Proteomes" id="UP000546162"/>
    </source>
</evidence>
<feature type="DNA-binding region" description="OmpR/PhoB-type" evidence="6">
    <location>
        <begin position="1"/>
        <end position="92"/>
    </location>
</feature>
<dbReference type="Gene3D" id="1.25.40.10">
    <property type="entry name" value="Tetratricopeptide repeat domain"/>
    <property type="match status" value="3"/>
</dbReference>
<feature type="repeat" description="TPR" evidence="5">
    <location>
        <begin position="709"/>
        <end position="742"/>
    </location>
</feature>
<reference evidence="8 9" key="1">
    <citation type="submission" date="2020-08" db="EMBL/GenBank/DDBJ databases">
        <title>Sequencing the genomes of 1000 actinobacteria strains.</title>
        <authorList>
            <person name="Klenk H.-P."/>
        </authorList>
    </citation>
    <scope>NUCLEOTIDE SEQUENCE [LARGE SCALE GENOMIC DNA]</scope>
    <source>
        <strain evidence="8 9">DSM 45809</strain>
    </source>
</reference>
<dbReference type="GO" id="GO:0000160">
    <property type="term" value="P:phosphorelay signal transduction system"/>
    <property type="evidence" value="ECO:0007669"/>
    <property type="project" value="InterPro"/>
</dbReference>
<dbReference type="InterPro" id="IPR001867">
    <property type="entry name" value="OmpR/PhoB-type_DNA-bd"/>
</dbReference>
<dbReference type="InterPro" id="IPR036388">
    <property type="entry name" value="WH-like_DNA-bd_sf"/>
</dbReference>
<feature type="domain" description="OmpR/PhoB-type" evidence="7">
    <location>
        <begin position="1"/>
        <end position="92"/>
    </location>
</feature>
<evidence type="ECO:0000313" key="8">
    <source>
        <dbReference type="EMBL" id="MBB4743063.1"/>
    </source>
</evidence>
<name>A0A7W7H353_9ACTN</name>
<dbReference type="PROSITE" id="PS50005">
    <property type="entry name" value="TPR"/>
    <property type="match status" value="3"/>
</dbReference>
<keyword evidence="9" id="KW-1185">Reference proteome</keyword>
<evidence type="ECO:0000256" key="3">
    <source>
        <dbReference type="ARBA" id="ARBA00023125"/>
    </source>
</evidence>
<feature type="repeat" description="TPR" evidence="5">
    <location>
        <begin position="789"/>
        <end position="822"/>
    </location>
</feature>
<dbReference type="GO" id="GO:0003677">
    <property type="term" value="F:DNA binding"/>
    <property type="evidence" value="ECO:0007669"/>
    <property type="project" value="UniProtKB-UniRule"/>
</dbReference>
<protein>
    <submittedName>
        <fullName evidence="8">DNA-binding SARP family transcriptional activator/tetratricopeptide (TPR) repeat protein</fullName>
    </submittedName>
</protein>
<keyword evidence="2" id="KW-0805">Transcription regulation</keyword>
<dbReference type="SMART" id="SM01043">
    <property type="entry name" value="BTAD"/>
    <property type="match status" value="1"/>
</dbReference>
<comment type="caution">
    <text evidence="8">The sequence shown here is derived from an EMBL/GenBank/DDBJ whole genome shotgun (WGS) entry which is preliminary data.</text>
</comment>
<accession>A0A7W7H353</accession>
<dbReference type="PANTHER" id="PTHR35807">
    <property type="entry name" value="TRANSCRIPTIONAL REGULATOR REDD-RELATED"/>
    <property type="match status" value="1"/>
</dbReference>
<dbReference type="Gene3D" id="1.10.10.10">
    <property type="entry name" value="Winged helix-like DNA-binding domain superfamily/Winged helix DNA-binding domain"/>
    <property type="match status" value="1"/>
</dbReference>
<dbReference type="PANTHER" id="PTHR35807:SF1">
    <property type="entry name" value="TRANSCRIPTIONAL REGULATOR REDD"/>
    <property type="match status" value="1"/>
</dbReference>
<dbReference type="InterPro" id="IPR051677">
    <property type="entry name" value="AfsR-DnrI-RedD_regulator"/>
</dbReference>
<dbReference type="Pfam" id="PF13424">
    <property type="entry name" value="TPR_12"/>
    <property type="match status" value="2"/>
</dbReference>
<dbReference type="AlphaFoldDB" id="A0A7W7H353"/>
<dbReference type="GO" id="GO:0043531">
    <property type="term" value="F:ADP binding"/>
    <property type="evidence" value="ECO:0007669"/>
    <property type="project" value="InterPro"/>
</dbReference>
<dbReference type="EMBL" id="JACHNB010000001">
    <property type="protein sequence ID" value="MBB4743063.1"/>
    <property type="molecule type" value="Genomic_DNA"/>
</dbReference>
<dbReference type="SUPFAM" id="SSF52540">
    <property type="entry name" value="P-loop containing nucleoside triphosphate hydrolases"/>
    <property type="match status" value="1"/>
</dbReference>
<dbReference type="Proteomes" id="UP000546162">
    <property type="component" value="Unassembled WGS sequence"/>
</dbReference>
<evidence type="ECO:0000256" key="5">
    <source>
        <dbReference type="PROSITE-ProRule" id="PRU00339"/>
    </source>
</evidence>
<dbReference type="InterPro" id="IPR016032">
    <property type="entry name" value="Sig_transdc_resp-reg_C-effctor"/>
</dbReference>
<dbReference type="CDD" id="cd15831">
    <property type="entry name" value="BTAD"/>
    <property type="match status" value="1"/>
</dbReference>
<dbReference type="SUPFAM" id="SSF48452">
    <property type="entry name" value="TPR-like"/>
    <property type="match status" value="3"/>
</dbReference>
<dbReference type="Gene3D" id="3.40.50.300">
    <property type="entry name" value="P-loop containing nucleotide triphosphate hydrolases"/>
    <property type="match status" value="1"/>
</dbReference>
<evidence type="ECO:0000256" key="1">
    <source>
        <dbReference type="ARBA" id="ARBA00005820"/>
    </source>
</evidence>
<keyword evidence="3 6" id="KW-0238">DNA-binding</keyword>
<dbReference type="Pfam" id="PF03704">
    <property type="entry name" value="BTAD"/>
    <property type="match status" value="1"/>
</dbReference>
<dbReference type="InterPro" id="IPR027417">
    <property type="entry name" value="P-loop_NTPase"/>
</dbReference>
<gene>
    <name evidence="8" type="ORF">BJY16_006522</name>
</gene>
<dbReference type="InterPro" id="IPR005158">
    <property type="entry name" value="BTAD"/>
</dbReference>
<dbReference type="GO" id="GO:0006355">
    <property type="term" value="P:regulation of DNA-templated transcription"/>
    <property type="evidence" value="ECO:0007669"/>
    <property type="project" value="InterPro"/>
</dbReference>
<dbReference type="InterPro" id="IPR011990">
    <property type="entry name" value="TPR-like_helical_dom_sf"/>
</dbReference>
<evidence type="ECO:0000256" key="6">
    <source>
        <dbReference type="PROSITE-ProRule" id="PRU01091"/>
    </source>
</evidence>
<dbReference type="Pfam" id="PF13176">
    <property type="entry name" value="TPR_7"/>
    <property type="match status" value="1"/>
</dbReference>
<feature type="repeat" description="TPR" evidence="5">
    <location>
        <begin position="749"/>
        <end position="782"/>
    </location>
</feature>
<comment type="similarity">
    <text evidence="1">Belongs to the AfsR/DnrI/RedD regulatory family.</text>
</comment>
<evidence type="ECO:0000259" key="7">
    <source>
        <dbReference type="PROSITE" id="PS51755"/>
    </source>
</evidence>
<organism evidence="8 9">
    <name type="scientific">Actinoplanes octamycinicus</name>
    <dbReference type="NCBI Taxonomy" id="135948"/>
    <lineage>
        <taxon>Bacteria</taxon>
        <taxon>Bacillati</taxon>
        <taxon>Actinomycetota</taxon>
        <taxon>Actinomycetes</taxon>
        <taxon>Micromonosporales</taxon>
        <taxon>Micromonosporaceae</taxon>
        <taxon>Actinoplanes</taxon>
    </lineage>
</organism>
<dbReference type="SUPFAM" id="SSF46894">
    <property type="entry name" value="C-terminal effector domain of the bipartite response regulators"/>
    <property type="match status" value="1"/>
</dbReference>
<dbReference type="InterPro" id="IPR019734">
    <property type="entry name" value="TPR_rpt"/>
</dbReference>
<keyword evidence="5" id="KW-0802">TPR repeat</keyword>
<dbReference type="RefSeq" id="WP_239177835.1">
    <property type="nucleotide sequence ID" value="NZ_BAABFG010000005.1"/>
</dbReference>
<sequence length="997" mass="106353">MRFGVLGVVEAWIGGRSVELGHARQRCVLGVLLVEAGRPVTVDQLIDRVWGGSAPQRAAGALYSYLSRLRGAIAGADGVEVRREPGGYLLTVDPHAVDLHEFRDLSALARAAESDRAAADLFGRALELWRGEPFAGLDTPWLGATRRTLLGERFAAELDRNDVLLRLGRHAELLPALSAAIAEHPLDERLAGQAMLTLYRCGRQADADEQYRRIRRALADELGSDPGAALRRLHEQILAADPALDAAVAEPGGVVAAAAGTTPVPMQLPADVRAFTGRTEEIAALDRLLVAPGGAEPPLTVALLSGTAGVGKSALAVRWAQRVRDAFPDGQLYVNLRGYDTEQPVAVADALAGFLTALGVRGPEIPPGTDERAARYRSELTGRRMLVLLDNASSVEQVRPLLPGTGSCLVLVTSRDSLPGMVAVHGAERVNLDLLPLPDALGLLRKLIGARVDAEPAAARALAAACARLPLALRIAAELAAERADVPLAELVAELGDHRVRLDLLDAGGDPRAEVRAVFSWSYQNLPEAAARVFRLLGLHPGETAHVDAIAALTGVPAGEARRLLGVLTRASLVQAGRGGRYGMHDLLRVYAAELATGHDGETDRRAALTRLFDHYLTGAVAAMATLYPADAAAPGDPEAARAWIEAERPNLAAICTYGAAHGFHRHTIALAETLFRYLDAAGPVAEAATVTASAVSAARAIGDHGAQARALSHLGRLHRRQGRLHDAAATYRQALSRYAEVPDPAAEALVLRNLGSVDWRLGDYRQAADHYRRAWTLYEQLGDQAGQADALVRLGLVDARLGDHPQAVRRFEAALELYATLGDRFSEAYVLSLLARQPHHPAGLDRAAAHLEQSLGAVRRTGDRTAEAYALTDLAAVQARQGRLSEAAGQLRRALVLHRRIGDRASEAEALNDLGQVLRAAGDAVEARTQHGQALELAEEIGDRYETARAHHGLAAALHDTGDPAAAQPHHDRARQLFADLRVPAAPPVEQRQVRA</sequence>